<reference evidence="1" key="1">
    <citation type="journal article" date="2019" name="bioRxiv">
        <title>The Genome of the Zebra Mussel, Dreissena polymorpha: A Resource for Invasive Species Research.</title>
        <authorList>
            <person name="McCartney M.A."/>
            <person name="Auch B."/>
            <person name="Kono T."/>
            <person name="Mallez S."/>
            <person name="Zhang Y."/>
            <person name="Obille A."/>
            <person name="Becker A."/>
            <person name="Abrahante J.E."/>
            <person name="Garbe J."/>
            <person name="Badalamenti J.P."/>
            <person name="Herman A."/>
            <person name="Mangelson H."/>
            <person name="Liachko I."/>
            <person name="Sullivan S."/>
            <person name="Sone E.D."/>
            <person name="Koren S."/>
            <person name="Silverstein K.A.T."/>
            <person name="Beckman K.B."/>
            <person name="Gohl D.M."/>
        </authorList>
    </citation>
    <scope>NUCLEOTIDE SEQUENCE</scope>
    <source>
        <strain evidence="1">Duluth1</strain>
        <tissue evidence="1">Whole animal</tissue>
    </source>
</reference>
<dbReference type="AlphaFoldDB" id="A0A9D4D0X0"/>
<evidence type="ECO:0000313" key="1">
    <source>
        <dbReference type="EMBL" id="KAH3735784.1"/>
    </source>
</evidence>
<gene>
    <name evidence="1" type="ORF">DPMN_042342</name>
</gene>
<name>A0A9D4D0X0_DREPO</name>
<sequence>MLTLPGNVQVTSTLSTIWSCEPKPSMQSIVKFNHIVSSLFGQSLSPAHPGLSHHVLKSV</sequence>
<keyword evidence="2" id="KW-1185">Reference proteome</keyword>
<dbReference type="Proteomes" id="UP000828390">
    <property type="component" value="Unassembled WGS sequence"/>
</dbReference>
<proteinExistence type="predicted"/>
<protein>
    <submittedName>
        <fullName evidence="1">Uncharacterized protein</fullName>
    </submittedName>
</protein>
<dbReference type="EMBL" id="JAIWYP010000011">
    <property type="protein sequence ID" value="KAH3735784.1"/>
    <property type="molecule type" value="Genomic_DNA"/>
</dbReference>
<evidence type="ECO:0000313" key="2">
    <source>
        <dbReference type="Proteomes" id="UP000828390"/>
    </source>
</evidence>
<comment type="caution">
    <text evidence="1">The sequence shown here is derived from an EMBL/GenBank/DDBJ whole genome shotgun (WGS) entry which is preliminary data.</text>
</comment>
<accession>A0A9D4D0X0</accession>
<organism evidence="1 2">
    <name type="scientific">Dreissena polymorpha</name>
    <name type="common">Zebra mussel</name>
    <name type="synonym">Mytilus polymorpha</name>
    <dbReference type="NCBI Taxonomy" id="45954"/>
    <lineage>
        <taxon>Eukaryota</taxon>
        <taxon>Metazoa</taxon>
        <taxon>Spiralia</taxon>
        <taxon>Lophotrochozoa</taxon>
        <taxon>Mollusca</taxon>
        <taxon>Bivalvia</taxon>
        <taxon>Autobranchia</taxon>
        <taxon>Heteroconchia</taxon>
        <taxon>Euheterodonta</taxon>
        <taxon>Imparidentia</taxon>
        <taxon>Neoheterodontei</taxon>
        <taxon>Myida</taxon>
        <taxon>Dreissenoidea</taxon>
        <taxon>Dreissenidae</taxon>
        <taxon>Dreissena</taxon>
    </lineage>
</organism>
<reference evidence="1" key="2">
    <citation type="submission" date="2020-11" db="EMBL/GenBank/DDBJ databases">
        <authorList>
            <person name="McCartney M.A."/>
            <person name="Auch B."/>
            <person name="Kono T."/>
            <person name="Mallez S."/>
            <person name="Becker A."/>
            <person name="Gohl D.M."/>
            <person name="Silverstein K.A.T."/>
            <person name="Koren S."/>
            <person name="Bechman K.B."/>
            <person name="Herman A."/>
            <person name="Abrahante J.E."/>
            <person name="Garbe J."/>
        </authorList>
    </citation>
    <scope>NUCLEOTIDE SEQUENCE</scope>
    <source>
        <strain evidence="1">Duluth1</strain>
        <tissue evidence="1">Whole animal</tissue>
    </source>
</reference>